<comment type="caution">
    <text evidence="1">The sequence shown here is derived from an EMBL/GenBank/DDBJ whole genome shotgun (WGS) entry which is preliminary data.</text>
</comment>
<proteinExistence type="predicted"/>
<accession>A0ABS2I1J7</accession>
<evidence type="ECO:0000313" key="1">
    <source>
        <dbReference type="EMBL" id="MBM7056852.1"/>
    </source>
</evidence>
<name>A0ABS2I1J7_9ACTN</name>
<protein>
    <submittedName>
        <fullName evidence="1">Uncharacterized protein</fullName>
    </submittedName>
</protein>
<dbReference type="EMBL" id="JAFEUF010000147">
    <property type="protein sequence ID" value="MBM7056852.1"/>
    <property type="molecule type" value="Genomic_DNA"/>
</dbReference>
<keyword evidence="2" id="KW-1185">Reference proteome</keyword>
<evidence type="ECO:0000313" key="2">
    <source>
        <dbReference type="Proteomes" id="UP000712045"/>
    </source>
</evidence>
<sequence>MRTFISPASVKGTVGRLTAGAALLLAVGGAVYGGGAGSAVAGDDPWTSAPVTVLDDPWT</sequence>
<reference evidence="1 2" key="1">
    <citation type="submission" date="2021-02" db="EMBL/GenBank/DDBJ databases">
        <title>Genome Streptomyces sp. RHZ10.</title>
        <authorList>
            <person name="Besaury L."/>
        </authorList>
    </citation>
    <scope>NUCLEOTIDE SEQUENCE [LARGE SCALE GENOMIC DNA]</scope>
    <source>
        <strain evidence="1 2">RHZ10</strain>
    </source>
</reference>
<dbReference type="RefSeq" id="WP_205085016.1">
    <property type="nucleotide sequence ID" value="NZ_JAFEUF010000147.1"/>
</dbReference>
<organism evidence="1 2">
    <name type="scientific">Streptomyces durocortorensis</name>
    <dbReference type="NCBI Taxonomy" id="2811104"/>
    <lineage>
        <taxon>Bacteria</taxon>
        <taxon>Bacillati</taxon>
        <taxon>Actinomycetota</taxon>
        <taxon>Actinomycetes</taxon>
        <taxon>Kitasatosporales</taxon>
        <taxon>Streptomycetaceae</taxon>
        <taxon>Streptomyces</taxon>
    </lineage>
</organism>
<gene>
    <name evidence="1" type="ORF">JS521_23970</name>
</gene>
<dbReference type="Proteomes" id="UP000712045">
    <property type="component" value="Unassembled WGS sequence"/>
</dbReference>